<protein>
    <submittedName>
        <fullName evidence="4">Protein tyrosine/serine phosphatase</fullName>
    </submittedName>
</protein>
<evidence type="ECO:0000259" key="3">
    <source>
        <dbReference type="PROSITE" id="PS50056"/>
    </source>
</evidence>
<proteinExistence type="inferred from homology"/>
<dbReference type="AlphaFoldDB" id="A0A378TY31"/>
<dbReference type="GO" id="GO:0016791">
    <property type="term" value="F:phosphatase activity"/>
    <property type="evidence" value="ECO:0007669"/>
    <property type="project" value="TreeGrafter"/>
</dbReference>
<reference evidence="4 5" key="1">
    <citation type="submission" date="2018-06" db="EMBL/GenBank/DDBJ databases">
        <authorList>
            <consortium name="Pathogen Informatics"/>
            <person name="Doyle S."/>
        </authorList>
    </citation>
    <scope>NUCLEOTIDE SEQUENCE [LARGE SCALE GENOMIC DNA]</scope>
    <source>
        <strain evidence="4 5">NCTC10660</strain>
    </source>
</reference>
<dbReference type="InterPro" id="IPR016130">
    <property type="entry name" value="Tyr_Pase_AS"/>
</dbReference>
<dbReference type="Gene3D" id="3.90.190.10">
    <property type="entry name" value="Protein tyrosine phosphatase superfamily"/>
    <property type="match status" value="1"/>
</dbReference>
<feature type="signal peptide" evidence="2">
    <location>
        <begin position="1"/>
        <end position="19"/>
    </location>
</feature>
<gene>
    <name evidence="4" type="ORF">NCTC10660_00295</name>
</gene>
<feature type="domain" description="Tyrosine specific protein phosphatases" evidence="3">
    <location>
        <begin position="103"/>
        <end position="157"/>
    </location>
</feature>
<dbReference type="PROSITE" id="PS00383">
    <property type="entry name" value="TYR_PHOSPHATASE_1"/>
    <property type="match status" value="1"/>
</dbReference>
<feature type="chain" id="PRO_5016888222" evidence="2">
    <location>
        <begin position="20"/>
        <end position="197"/>
    </location>
</feature>
<dbReference type="PANTHER" id="PTHR31126">
    <property type="entry name" value="TYROSINE-PROTEIN PHOSPHATASE"/>
    <property type="match status" value="1"/>
</dbReference>
<dbReference type="Proteomes" id="UP000254927">
    <property type="component" value="Unassembled WGS sequence"/>
</dbReference>
<dbReference type="RefSeq" id="WP_074897859.1">
    <property type="nucleotide sequence ID" value="NZ_CAJPMF010000044.1"/>
</dbReference>
<dbReference type="PROSITE" id="PS50056">
    <property type="entry name" value="TYR_PHOSPHATASE_2"/>
    <property type="match status" value="1"/>
</dbReference>
<evidence type="ECO:0000256" key="2">
    <source>
        <dbReference type="SAM" id="SignalP"/>
    </source>
</evidence>
<dbReference type="SUPFAM" id="SSF52799">
    <property type="entry name" value="(Phosphotyrosine protein) phosphatases II"/>
    <property type="match status" value="1"/>
</dbReference>
<comment type="similarity">
    <text evidence="1">Belongs to the protein-tyrosine phosphatase family.</text>
</comment>
<evidence type="ECO:0000313" key="5">
    <source>
        <dbReference type="Proteomes" id="UP000254927"/>
    </source>
</evidence>
<dbReference type="EMBL" id="UGQW01000002">
    <property type="protein sequence ID" value="STZ66833.1"/>
    <property type="molecule type" value="Genomic_DNA"/>
</dbReference>
<dbReference type="PANTHER" id="PTHR31126:SF72">
    <property type="entry name" value="DUAL SPECIFICITY PROTEIN PHOSPHATASE TPBA"/>
    <property type="match status" value="1"/>
</dbReference>
<name>A0A378TY31_NEIEL</name>
<keyword evidence="2" id="KW-0732">Signal</keyword>
<evidence type="ECO:0000313" key="4">
    <source>
        <dbReference type="EMBL" id="STZ66833.1"/>
    </source>
</evidence>
<organism evidence="4 5">
    <name type="scientific">Neisseria elongata</name>
    <dbReference type="NCBI Taxonomy" id="495"/>
    <lineage>
        <taxon>Bacteria</taxon>
        <taxon>Pseudomonadati</taxon>
        <taxon>Pseudomonadota</taxon>
        <taxon>Betaproteobacteria</taxon>
        <taxon>Neisseriales</taxon>
        <taxon>Neisseriaceae</taxon>
        <taxon>Neisseria</taxon>
    </lineage>
</organism>
<accession>A0A378TY31</accession>
<dbReference type="InterPro" id="IPR029021">
    <property type="entry name" value="Prot-tyrosine_phosphatase-like"/>
</dbReference>
<sequence>MRQFAVLILAAALSANVCAENAADMPMKWATPVKQDANLYRLDDKLYRSEQLTRSDAAAVQSLGIKSVINLRFFDRDDNETALSGSGIALFNKPLLTWRIKPKHIAETLYLIEQRQKQGPVLIHCYHGADRTGLISGMYRVIYQNWPIEEAKREMQQGPYGYHSIWRNIANMFTEEKVAKVREELARIRQREENRSR</sequence>
<dbReference type="GeneID" id="93351308"/>
<evidence type="ECO:0000256" key="1">
    <source>
        <dbReference type="ARBA" id="ARBA00009580"/>
    </source>
</evidence>
<dbReference type="InterPro" id="IPR000387">
    <property type="entry name" value="Tyr_Pase_dom"/>
</dbReference>